<comment type="similarity">
    <text evidence="1">Belongs to the SMC family. SbcC subfamily.</text>
</comment>
<evidence type="ECO:0000259" key="5">
    <source>
        <dbReference type="Pfam" id="PF13476"/>
    </source>
</evidence>
<dbReference type="Pfam" id="PF13476">
    <property type="entry name" value="AAA_23"/>
    <property type="match status" value="1"/>
</dbReference>
<evidence type="ECO:0000256" key="1">
    <source>
        <dbReference type="ARBA" id="ARBA00006930"/>
    </source>
</evidence>
<dbReference type="EMBL" id="JAUSUQ010000009">
    <property type="protein sequence ID" value="MDQ0339677.1"/>
    <property type="molecule type" value="Genomic_DNA"/>
</dbReference>
<accession>A0ABU0CX49</accession>
<dbReference type="Gene3D" id="3.40.50.300">
    <property type="entry name" value="P-loop containing nucleotide triphosphate hydrolases"/>
    <property type="match status" value="2"/>
</dbReference>
<sequence length="1145" mass="131371">MRPVSLTVQGLHSFREAQEVDFSRLCEGGVFGIFGPTGSGKSSLLDAMTLALYGKVERAANNTQGIINHAEDQLAVSFTFELNNAQGSKRYRVERSFKRSGEVTVKTVTCRLLDVSHEPVVLADKTSEVNRRIDELLGLSSEDFTRAVVLPQGKFAEFLSLKGAERRQMLQRLFNLEKYGDQLRHTLNQRLQEVKHELNEVQAEQAGLGDASQEALQAAGQKVKSCEQMLQQAEEERARAEQDHGTKQKIWERQQQKKELEQELYKLNEQHATIQRLEEELKRAEQAQALLPYVAEYETSRQAVQEWQQKHQQAEQALNKAKAAYGQSKYAYEQAQHKRRAEEPQLTVRLEQLKQAKEMEQRLSALNKEEQQLKEELNQLDKERKQTAAQLEKEKELKKRGEERQQELRAQLAKCQVSAELKERVYQAYQGMREISHLQQAARELLSEQEEKEKSLSQARQQASDLDQQVQQEAKRLGQLFQATQQLCDEVCEQEKRIEQLSGILERNIETKQEALEREKVAHLARQLAQDLEEGKPCPVCGSTHHPAPLEKQEDGEEDLARELKRLTEWQHEASAARSQLHPLQWRLEQMAEQIVELMPDNERLLGRAHDQLHAGQEGQNEIAAASTPSAASMNDLEQVYRQMQEHVSALGVQVEQHEQLVKQVVKAWRESKQACDKQRQSLQAKEEEHKHLAQKLKQMTDRLTEATRRWQERYPGFSLETIEAEQQRVSQLEKEAEDLRQRLEKSVPFLEEKEQNINLLSQNLNRLDVKLAELQSKLTSKSETIQDLQAQLKWITNGRDVQPLMDEVDQQLLRLVHEEQQTRSVYEQAQQAWQEAEKQLATANQALETAQERWHKAEAVWQEKQAQSCFENLAAVQEAVLPEQELSAYKQTIEDHYDTKKQLVASIQKLEQQLDGRSLSEEEWQAAIRRLNEAKQKVDEAREARGAALEMLNELQKKHARYKELQKREQELTVLGEQYDKLQSVLRGNAFVEYLAEEQLIQVSRDASERLKNLTRGRYAIEVDSAGGFVIRDDANGGVKRPVSSLSGGETFLTSLALALSLSASIQLRGQYPLQFFFLDEGFGTLDQELLDTVVSALEKLHSAQMSVGVISHVPELRARLPRKLIVEPAEPSGRGSRVRLETF</sequence>
<feature type="coiled-coil region" evidence="4">
    <location>
        <begin position="184"/>
        <end position="324"/>
    </location>
</feature>
<feature type="coiled-coil region" evidence="4">
    <location>
        <begin position="435"/>
        <end position="476"/>
    </location>
</feature>
<feature type="coiled-coil region" evidence="4">
    <location>
        <begin position="894"/>
        <end position="973"/>
    </location>
</feature>
<evidence type="ECO:0000256" key="3">
    <source>
        <dbReference type="ARBA" id="ARBA00013368"/>
    </source>
</evidence>
<keyword evidence="4" id="KW-0175">Coiled coil</keyword>
<evidence type="ECO:0000256" key="2">
    <source>
        <dbReference type="ARBA" id="ARBA00011322"/>
    </source>
</evidence>
<feature type="coiled-coil region" evidence="4">
    <location>
        <begin position="827"/>
        <end position="854"/>
    </location>
</feature>
<organism evidence="6 7">
    <name type="scientific">Caldalkalibacillus uzonensis</name>
    <dbReference type="NCBI Taxonomy" id="353224"/>
    <lineage>
        <taxon>Bacteria</taxon>
        <taxon>Bacillati</taxon>
        <taxon>Bacillota</taxon>
        <taxon>Bacilli</taxon>
        <taxon>Bacillales</taxon>
        <taxon>Bacillaceae</taxon>
        <taxon>Caldalkalibacillus</taxon>
    </lineage>
</organism>
<name>A0ABU0CX49_9BACI</name>
<dbReference type="Proteomes" id="UP001232445">
    <property type="component" value="Unassembled WGS sequence"/>
</dbReference>
<proteinExistence type="inferred from homology"/>
<dbReference type="InterPro" id="IPR038729">
    <property type="entry name" value="Rad50/SbcC_AAA"/>
</dbReference>
<feature type="coiled-coil region" evidence="4">
    <location>
        <begin position="349"/>
        <end position="411"/>
    </location>
</feature>
<dbReference type="SUPFAM" id="SSF52540">
    <property type="entry name" value="P-loop containing nucleoside triphosphate hydrolases"/>
    <property type="match status" value="1"/>
</dbReference>
<keyword evidence="6" id="KW-0269">Exonuclease</keyword>
<evidence type="ECO:0000313" key="6">
    <source>
        <dbReference type="EMBL" id="MDQ0339677.1"/>
    </source>
</evidence>
<dbReference type="PANTHER" id="PTHR32114">
    <property type="entry name" value="ABC TRANSPORTER ABCH.3"/>
    <property type="match status" value="1"/>
</dbReference>
<keyword evidence="6" id="KW-0540">Nuclease</keyword>
<reference evidence="6 7" key="1">
    <citation type="submission" date="2023-07" db="EMBL/GenBank/DDBJ databases">
        <title>Genomic Encyclopedia of Type Strains, Phase IV (KMG-IV): sequencing the most valuable type-strain genomes for metagenomic binning, comparative biology and taxonomic classification.</title>
        <authorList>
            <person name="Goeker M."/>
        </authorList>
    </citation>
    <scope>NUCLEOTIDE SEQUENCE [LARGE SCALE GENOMIC DNA]</scope>
    <source>
        <strain evidence="6 7">DSM 17740</strain>
    </source>
</reference>
<dbReference type="Pfam" id="PF13558">
    <property type="entry name" value="SbcC_Walker_B"/>
    <property type="match status" value="1"/>
</dbReference>
<dbReference type="PANTHER" id="PTHR32114:SF2">
    <property type="entry name" value="ABC TRANSPORTER ABCH.3"/>
    <property type="match status" value="1"/>
</dbReference>
<gene>
    <name evidence="6" type="ORF">J2S00_002470</name>
</gene>
<evidence type="ECO:0000256" key="4">
    <source>
        <dbReference type="SAM" id="Coils"/>
    </source>
</evidence>
<comment type="caution">
    <text evidence="6">The sequence shown here is derived from an EMBL/GenBank/DDBJ whole genome shotgun (WGS) entry which is preliminary data.</text>
</comment>
<dbReference type="Gene3D" id="1.10.287.1490">
    <property type="match status" value="1"/>
</dbReference>
<keyword evidence="7" id="KW-1185">Reference proteome</keyword>
<dbReference type="RefSeq" id="WP_307340047.1">
    <property type="nucleotide sequence ID" value="NZ_JAUSUQ010000009.1"/>
</dbReference>
<feature type="domain" description="Rad50/SbcC-type AAA" evidence="5">
    <location>
        <begin position="5"/>
        <end position="264"/>
    </location>
</feature>
<protein>
    <recommendedName>
        <fullName evidence="3">Nuclease SbcCD subunit C</fullName>
    </recommendedName>
</protein>
<comment type="subunit">
    <text evidence="2">Heterodimer of SbcC and SbcD.</text>
</comment>
<feature type="coiled-coil region" evidence="4">
    <location>
        <begin position="676"/>
        <end position="792"/>
    </location>
</feature>
<dbReference type="GO" id="GO:0004527">
    <property type="term" value="F:exonuclease activity"/>
    <property type="evidence" value="ECO:0007669"/>
    <property type="project" value="UniProtKB-KW"/>
</dbReference>
<keyword evidence="6" id="KW-0378">Hydrolase</keyword>
<dbReference type="InterPro" id="IPR027417">
    <property type="entry name" value="P-loop_NTPase"/>
</dbReference>
<evidence type="ECO:0000313" key="7">
    <source>
        <dbReference type="Proteomes" id="UP001232445"/>
    </source>
</evidence>